<feature type="region of interest" description="Disordered" evidence="1">
    <location>
        <begin position="312"/>
        <end position="379"/>
    </location>
</feature>
<evidence type="ECO:0000256" key="1">
    <source>
        <dbReference type="SAM" id="MobiDB-lite"/>
    </source>
</evidence>
<dbReference type="Pfam" id="PF14555">
    <property type="entry name" value="UBA_4"/>
    <property type="match status" value="1"/>
</dbReference>
<protein>
    <recommendedName>
        <fullName evidence="2">UAS domain-containing protein</fullName>
    </recommendedName>
</protein>
<dbReference type="SUPFAM" id="SSF52833">
    <property type="entry name" value="Thioredoxin-like"/>
    <property type="match status" value="1"/>
</dbReference>
<accession>A0A058Z3U9</accession>
<dbReference type="InterPro" id="IPR050730">
    <property type="entry name" value="UBX_domain-protein"/>
</dbReference>
<dbReference type="OrthoDB" id="270602at2759"/>
<dbReference type="PANTHER" id="PTHR23322">
    <property type="entry name" value="FAS-ASSOCIATED PROTEIN"/>
    <property type="match status" value="1"/>
</dbReference>
<feature type="compositionally biased region" description="Low complexity" evidence="1">
    <location>
        <begin position="320"/>
        <end position="331"/>
    </location>
</feature>
<evidence type="ECO:0000259" key="2">
    <source>
        <dbReference type="SMART" id="SM00594"/>
    </source>
</evidence>
<dbReference type="CDD" id="cd14273">
    <property type="entry name" value="UBA_TAP-C_like"/>
    <property type="match status" value="1"/>
</dbReference>
<dbReference type="CDD" id="cd02958">
    <property type="entry name" value="UAS"/>
    <property type="match status" value="1"/>
</dbReference>
<gene>
    <name evidence="3" type="ORF">H696_05130</name>
</gene>
<evidence type="ECO:0000313" key="3">
    <source>
        <dbReference type="EMBL" id="KCV68202.1"/>
    </source>
</evidence>
<dbReference type="Pfam" id="PF13899">
    <property type="entry name" value="Thioredoxin_7"/>
    <property type="match status" value="1"/>
</dbReference>
<feature type="domain" description="UAS" evidence="2">
    <location>
        <begin position="133"/>
        <end position="255"/>
    </location>
</feature>
<dbReference type="GO" id="GO:0005634">
    <property type="term" value="C:nucleus"/>
    <property type="evidence" value="ECO:0007669"/>
    <property type="project" value="TreeGrafter"/>
</dbReference>
<keyword evidence="4" id="KW-1185">Reference proteome</keyword>
<dbReference type="Proteomes" id="UP000030693">
    <property type="component" value="Unassembled WGS sequence"/>
</dbReference>
<organism evidence="3">
    <name type="scientific">Fonticula alba</name>
    <name type="common">Slime mold</name>
    <dbReference type="NCBI Taxonomy" id="691883"/>
    <lineage>
        <taxon>Eukaryota</taxon>
        <taxon>Rotosphaerida</taxon>
        <taxon>Fonticulaceae</taxon>
        <taxon>Fonticula</taxon>
    </lineage>
</organism>
<dbReference type="SMART" id="SM00594">
    <property type="entry name" value="UAS"/>
    <property type="match status" value="1"/>
</dbReference>
<name>A0A058Z3U9_FONAL</name>
<dbReference type="GeneID" id="20529855"/>
<dbReference type="RefSeq" id="XP_009497256.1">
    <property type="nucleotide sequence ID" value="XM_009498981.1"/>
</dbReference>
<dbReference type="GO" id="GO:0043130">
    <property type="term" value="F:ubiquitin binding"/>
    <property type="evidence" value="ECO:0007669"/>
    <property type="project" value="TreeGrafter"/>
</dbReference>
<dbReference type="eggNOG" id="KOG1364">
    <property type="taxonomic scope" value="Eukaryota"/>
</dbReference>
<dbReference type="EMBL" id="KB932209">
    <property type="protein sequence ID" value="KCV68202.1"/>
    <property type="molecule type" value="Genomic_DNA"/>
</dbReference>
<proteinExistence type="predicted"/>
<dbReference type="Gene3D" id="3.40.30.10">
    <property type="entry name" value="Glutaredoxin"/>
    <property type="match status" value="1"/>
</dbReference>
<feature type="compositionally biased region" description="Low complexity" evidence="1">
    <location>
        <begin position="353"/>
        <end position="369"/>
    </location>
</feature>
<dbReference type="PANTHER" id="PTHR23322:SF6">
    <property type="entry name" value="UBX DOMAIN-CONTAINING PROTEIN 7"/>
    <property type="match status" value="1"/>
</dbReference>
<reference evidence="3" key="1">
    <citation type="submission" date="2013-04" db="EMBL/GenBank/DDBJ databases">
        <title>The Genome Sequence of Fonticula alba ATCC 38817.</title>
        <authorList>
            <consortium name="The Broad Institute Genomics Platform"/>
            <person name="Russ C."/>
            <person name="Cuomo C."/>
            <person name="Burger G."/>
            <person name="Gray M.W."/>
            <person name="Holland P.W.H."/>
            <person name="King N."/>
            <person name="Lang F.B.F."/>
            <person name="Roger A.J."/>
            <person name="Ruiz-Trillo I."/>
            <person name="Brown M."/>
            <person name="Walker B."/>
            <person name="Young S."/>
            <person name="Zeng Q."/>
            <person name="Gargeya S."/>
            <person name="Fitzgerald M."/>
            <person name="Haas B."/>
            <person name="Abouelleil A."/>
            <person name="Allen A.W."/>
            <person name="Alvarado L."/>
            <person name="Arachchi H.M."/>
            <person name="Berlin A.M."/>
            <person name="Chapman S.B."/>
            <person name="Gainer-Dewar J."/>
            <person name="Goldberg J."/>
            <person name="Griggs A."/>
            <person name="Gujja S."/>
            <person name="Hansen M."/>
            <person name="Howarth C."/>
            <person name="Imamovic A."/>
            <person name="Ireland A."/>
            <person name="Larimer J."/>
            <person name="McCowan C."/>
            <person name="Murphy C."/>
            <person name="Pearson M."/>
            <person name="Poon T.W."/>
            <person name="Priest M."/>
            <person name="Roberts A."/>
            <person name="Saif S."/>
            <person name="Shea T."/>
            <person name="Sisk P."/>
            <person name="Sykes S."/>
            <person name="Wortman J."/>
            <person name="Nusbaum C."/>
            <person name="Birren B."/>
        </authorList>
    </citation>
    <scope>NUCLEOTIDE SEQUENCE [LARGE SCALE GENOMIC DNA]</scope>
    <source>
        <strain evidence="3">ATCC 38817</strain>
    </source>
</reference>
<dbReference type="AlphaFoldDB" id="A0A058Z3U9"/>
<dbReference type="STRING" id="691883.A0A058Z3U9"/>
<dbReference type="InterPro" id="IPR006577">
    <property type="entry name" value="UAS"/>
</dbReference>
<sequence>MSDNCTLVMTLTGLPTEQALQLLEISGDDVDSAVSFYFDNPGMFSHPNSSDSSSNSPVPVGFDEDQVRAPLAQRQIRLQDSADFYGYGMSYEPRYSRQDLSNSLHTSSFAAAAACSRSSSPSSPSSGYPDGDILDRLFRRPAYIFGGSLDSARQSAIASDRWLMVNLLRTGDFQSDCQNRDVWNTAAVTDLITEHFVMIQYGSDTPLGRSYAEMYPVRNYPYIAILDPRTGAIVKSVDRVVTKEEVLRMIRSFLQENGDNLSAEEQERIRSGRAVSTMDDDEQIRLALITSALEQGSELTDEQLERELAVIKQSKRPRHSPAAAPAVVDLSVDSDDDGASGLAGSGSPGGPGPDAAAAAAGSPPAGVDVSPAEPPHPSLGVAAAERVYDPKAPGSAPTRLRLRHPGGQVVCSFDRNDPVRSLYAHVRAICDAAAFPHGFEISSTLSGLGDEAGTAIPSSQRLDDTLADVGFVNCMLHVIPVELD</sequence>
<dbReference type="GO" id="GO:0043161">
    <property type="term" value="P:proteasome-mediated ubiquitin-dependent protein catabolic process"/>
    <property type="evidence" value="ECO:0007669"/>
    <property type="project" value="TreeGrafter"/>
</dbReference>
<evidence type="ECO:0000313" key="4">
    <source>
        <dbReference type="Proteomes" id="UP000030693"/>
    </source>
</evidence>
<dbReference type="InterPro" id="IPR036249">
    <property type="entry name" value="Thioredoxin-like_sf"/>
</dbReference>